<sequence>MAKQLEQVLYTAHTHTTSGRDGAGRSSDGALDVQLSPPGSGRPGTNPEQLFAVGYSACFMGAMRRAGATHGIALPQDVAIDASVSLGKVDNGEHFALGVVLAVSLPGLEEEQKRLLVEGAHGMCPYSRAIRDNVDVRIEIA</sequence>
<dbReference type="Proteomes" id="UP000289465">
    <property type="component" value="Unassembled WGS sequence"/>
</dbReference>
<protein>
    <submittedName>
        <fullName evidence="3">Organic hydroperoxide resistance protein OhrB</fullName>
    </submittedName>
</protein>
<dbReference type="SUPFAM" id="SSF82784">
    <property type="entry name" value="OsmC-like"/>
    <property type="match status" value="1"/>
</dbReference>
<dbReference type="InterPro" id="IPR019953">
    <property type="entry name" value="OHR"/>
</dbReference>
<proteinExistence type="inferred from homology"/>
<name>A0A446CBM6_9BURK</name>
<dbReference type="AlphaFoldDB" id="A0A446CBM6"/>
<organism evidence="3 4">
    <name type="scientific">Achromobacter veterisilvae</name>
    <dbReference type="NCBI Taxonomy" id="2069367"/>
    <lineage>
        <taxon>Bacteria</taxon>
        <taxon>Pseudomonadati</taxon>
        <taxon>Pseudomonadota</taxon>
        <taxon>Betaproteobacteria</taxon>
        <taxon>Burkholderiales</taxon>
        <taxon>Alcaligenaceae</taxon>
        <taxon>Achromobacter</taxon>
    </lineage>
</organism>
<dbReference type="InterPro" id="IPR015946">
    <property type="entry name" value="KH_dom-like_a/b"/>
</dbReference>
<dbReference type="Pfam" id="PF02566">
    <property type="entry name" value="OsmC"/>
    <property type="match status" value="1"/>
</dbReference>
<dbReference type="EMBL" id="UFQC01000006">
    <property type="protein sequence ID" value="SSW65248.1"/>
    <property type="molecule type" value="Genomic_DNA"/>
</dbReference>
<dbReference type="NCBIfam" id="TIGR03561">
    <property type="entry name" value="organ_hyd_perox"/>
    <property type="match status" value="1"/>
</dbReference>
<dbReference type="GO" id="GO:0006979">
    <property type="term" value="P:response to oxidative stress"/>
    <property type="evidence" value="ECO:0007669"/>
    <property type="project" value="InterPro"/>
</dbReference>
<comment type="similarity">
    <text evidence="1">Belongs to the OsmC/Ohr family.</text>
</comment>
<dbReference type="Gene3D" id="3.30.300.20">
    <property type="match status" value="1"/>
</dbReference>
<dbReference type="PANTHER" id="PTHR33797">
    <property type="entry name" value="ORGANIC HYDROPEROXIDE RESISTANCE PROTEIN-LIKE"/>
    <property type="match status" value="1"/>
</dbReference>
<feature type="compositionally biased region" description="Low complexity" evidence="2">
    <location>
        <begin position="16"/>
        <end position="30"/>
    </location>
</feature>
<evidence type="ECO:0000313" key="3">
    <source>
        <dbReference type="EMBL" id="SSW65248.1"/>
    </source>
</evidence>
<dbReference type="InterPro" id="IPR036102">
    <property type="entry name" value="OsmC/Ohrsf"/>
</dbReference>
<feature type="region of interest" description="Disordered" evidence="2">
    <location>
        <begin position="13"/>
        <end position="47"/>
    </location>
</feature>
<dbReference type="Gene3D" id="2.20.25.10">
    <property type="match status" value="1"/>
</dbReference>
<evidence type="ECO:0000256" key="1">
    <source>
        <dbReference type="ARBA" id="ARBA00007378"/>
    </source>
</evidence>
<gene>
    <name evidence="3" type="primary">ohrB_2</name>
    <name evidence="3" type="ORF">AVE30378_01408</name>
</gene>
<dbReference type="InterPro" id="IPR003718">
    <property type="entry name" value="OsmC/Ohr_fam"/>
</dbReference>
<evidence type="ECO:0000313" key="4">
    <source>
        <dbReference type="Proteomes" id="UP000289465"/>
    </source>
</evidence>
<dbReference type="OrthoDB" id="9797508at2"/>
<dbReference type="PANTHER" id="PTHR33797:SF2">
    <property type="entry name" value="ORGANIC HYDROPEROXIDE RESISTANCE PROTEIN-LIKE"/>
    <property type="match status" value="1"/>
</dbReference>
<reference evidence="3 4" key="1">
    <citation type="submission" date="2018-07" db="EMBL/GenBank/DDBJ databases">
        <authorList>
            <person name="Peeters C."/>
        </authorList>
    </citation>
    <scope>NUCLEOTIDE SEQUENCE [LARGE SCALE GENOMIC DNA]</scope>
    <source>
        <strain evidence="3 4">LMG 30378</strain>
    </source>
</reference>
<evidence type="ECO:0000256" key="2">
    <source>
        <dbReference type="SAM" id="MobiDB-lite"/>
    </source>
</evidence>
<dbReference type="RefSeq" id="WP_129240070.1">
    <property type="nucleotide sequence ID" value="NZ_UFQC01000006.1"/>
</dbReference>
<accession>A0A446CBM6</accession>